<dbReference type="Proteomes" id="UP000075238">
    <property type="component" value="Chromosome 2"/>
</dbReference>
<name>A0A142JS82_9BURK</name>
<evidence type="ECO:0008006" key="4">
    <source>
        <dbReference type="Google" id="ProtNLM"/>
    </source>
</evidence>
<dbReference type="AlphaFoldDB" id="A0A142JS82"/>
<dbReference type="SUPFAM" id="SSF56935">
    <property type="entry name" value="Porins"/>
    <property type="match status" value="1"/>
</dbReference>
<dbReference type="KEGG" id="cnan:A2G96_24310"/>
<dbReference type="InterPro" id="IPR025737">
    <property type="entry name" value="FApF"/>
</dbReference>
<sequence>MIRRLTRVATAAAAFAPCHAWPQIVPTLEDLLTAQNRWRAEAGLSYFNQEGSGTAARGPIYIQVGPNIIPVATGVVPKTRNVDSLVAYAGLRYGYSANTELSFSGTGSYTSERTLFEGIDQQSSHSTRFSSLSLAISHRLLKEQGSPGLVAFVETGAVEYSGNAVSYFSSFTAGGTLYRSIDPVVLSLNASYRLNLPRHDGTTRPGNVLMLTPQVGFAANETVTLYGGINWQLQQADSNPQGLPAQRSTQTALVFGLGYRASDRTTISLSGNANVSGRGGAQITLGTVVKLGAMPARERLQ</sequence>
<gene>
    <name evidence="2" type="ORF">A2G96_24310</name>
</gene>
<feature type="chain" id="PRO_5007498227" description="Transporter" evidence="1">
    <location>
        <begin position="21"/>
        <end position="301"/>
    </location>
</feature>
<dbReference type="OrthoDB" id="6121451at2"/>
<organism evidence="2 3">
    <name type="scientific">Cupriavidus nantongensis</name>
    <dbReference type="NCBI Taxonomy" id="1796606"/>
    <lineage>
        <taxon>Bacteria</taxon>
        <taxon>Pseudomonadati</taxon>
        <taxon>Pseudomonadota</taxon>
        <taxon>Betaproteobacteria</taxon>
        <taxon>Burkholderiales</taxon>
        <taxon>Burkholderiaceae</taxon>
        <taxon>Cupriavidus</taxon>
    </lineage>
</organism>
<evidence type="ECO:0000256" key="1">
    <source>
        <dbReference type="SAM" id="SignalP"/>
    </source>
</evidence>
<keyword evidence="3" id="KW-1185">Reference proteome</keyword>
<reference evidence="2 3" key="1">
    <citation type="submission" date="2016-03" db="EMBL/GenBank/DDBJ databases">
        <title>Complete genome sequence of a novel chlorpyrifos degrading bacterium, Cupriavidus nantongensis sp. X1.</title>
        <authorList>
            <person name="Fang L."/>
        </authorList>
    </citation>
    <scope>NUCLEOTIDE SEQUENCE [LARGE SCALE GENOMIC DNA]</scope>
    <source>
        <strain evidence="2 3">X1</strain>
    </source>
</reference>
<feature type="signal peptide" evidence="1">
    <location>
        <begin position="1"/>
        <end position="20"/>
    </location>
</feature>
<evidence type="ECO:0000313" key="2">
    <source>
        <dbReference type="EMBL" id="AMR80944.1"/>
    </source>
</evidence>
<protein>
    <recommendedName>
        <fullName evidence="4">Transporter</fullName>
    </recommendedName>
</protein>
<dbReference type="STRING" id="1796606.A2G96_24310"/>
<dbReference type="Pfam" id="PF13557">
    <property type="entry name" value="Phenol_MetA_deg"/>
    <property type="match status" value="1"/>
</dbReference>
<accession>A0A142JS82</accession>
<dbReference type="RefSeq" id="WP_062802768.1">
    <property type="nucleotide sequence ID" value="NZ_CP014845.1"/>
</dbReference>
<keyword evidence="1" id="KW-0732">Signal</keyword>
<proteinExistence type="predicted"/>
<dbReference type="EMBL" id="CP014845">
    <property type="protein sequence ID" value="AMR80944.1"/>
    <property type="molecule type" value="Genomic_DNA"/>
</dbReference>
<evidence type="ECO:0000313" key="3">
    <source>
        <dbReference type="Proteomes" id="UP000075238"/>
    </source>
</evidence>